<accession>A0A815V4T9</accession>
<dbReference type="AlphaFoldDB" id="A0A815V4T9"/>
<protein>
    <submittedName>
        <fullName evidence="2">Uncharacterized protein</fullName>
    </submittedName>
</protein>
<organism evidence="2 3">
    <name type="scientific">Adineta steineri</name>
    <dbReference type="NCBI Taxonomy" id="433720"/>
    <lineage>
        <taxon>Eukaryota</taxon>
        <taxon>Metazoa</taxon>
        <taxon>Spiralia</taxon>
        <taxon>Gnathifera</taxon>
        <taxon>Rotifera</taxon>
        <taxon>Eurotatoria</taxon>
        <taxon>Bdelloidea</taxon>
        <taxon>Adinetida</taxon>
        <taxon>Adinetidae</taxon>
        <taxon>Adineta</taxon>
    </lineage>
</organism>
<dbReference type="Proteomes" id="UP000663860">
    <property type="component" value="Unassembled WGS sequence"/>
</dbReference>
<name>A0A815V4T9_9BILA</name>
<evidence type="ECO:0000256" key="1">
    <source>
        <dbReference type="SAM" id="MobiDB-lite"/>
    </source>
</evidence>
<evidence type="ECO:0000313" key="3">
    <source>
        <dbReference type="Proteomes" id="UP000663860"/>
    </source>
</evidence>
<feature type="non-terminal residue" evidence="2">
    <location>
        <position position="1"/>
    </location>
</feature>
<sequence>ISKYEAGAHFIGDHVVNPMRPQHDKDDLPPQPPPSAT</sequence>
<evidence type="ECO:0000313" key="2">
    <source>
        <dbReference type="EMBL" id="CAF1526061.1"/>
    </source>
</evidence>
<feature type="region of interest" description="Disordered" evidence="1">
    <location>
        <begin position="1"/>
        <end position="37"/>
    </location>
</feature>
<proteinExistence type="predicted"/>
<dbReference type="EMBL" id="CAJNOE010007000">
    <property type="protein sequence ID" value="CAF1526061.1"/>
    <property type="molecule type" value="Genomic_DNA"/>
</dbReference>
<gene>
    <name evidence="2" type="ORF">IZO911_LOCUS45995</name>
</gene>
<reference evidence="2" key="1">
    <citation type="submission" date="2021-02" db="EMBL/GenBank/DDBJ databases">
        <authorList>
            <person name="Nowell W R."/>
        </authorList>
    </citation>
    <scope>NUCLEOTIDE SEQUENCE</scope>
</reference>
<comment type="caution">
    <text evidence="2">The sequence shown here is derived from an EMBL/GenBank/DDBJ whole genome shotgun (WGS) entry which is preliminary data.</text>
</comment>